<sequence>MLDAHEMMMVKAENQRREEEYQASLRERD</sequence>
<protein>
    <submittedName>
        <fullName evidence="2">Uncharacterized protein</fullName>
    </submittedName>
</protein>
<reference evidence="2 3" key="1">
    <citation type="submission" date="2023-07" db="EMBL/GenBank/DDBJ databases">
        <title>Genomic Encyclopedia of Type Strains, Phase IV (KMG-IV): sequencing the most valuable type-strain genomes for metagenomic binning, comparative biology and taxonomic classification.</title>
        <authorList>
            <person name="Goeker M."/>
        </authorList>
    </citation>
    <scope>NUCLEOTIDE SEQUENCE [LARGE SCALE GENOMIC DNA]</scope>
    <source>
        <strain evidence="2 3">DSM 16980</strain>
    </source>
</reference>
<comment type="caution">
    <text evidence="2">The sequence shown here is derived from an EMBL/GenBank/DDBJ whole genome shotgun (WGS) entry which is preliminary data.</text>
</comment>
<keyword evidence="3" id="KW-1185">Reference proteome</keyword>
<organism evidence="2 3">
    <name type="scientific">Pectinatus haikarae</name>
    <dbReference type="NCBI Taxonomy" id="349096"/>
    <lineage>
        <taxon>Bacteria</taxon>
        <taxon>Bacillati</taxon>
        <taxon>Bacillota</taxon>
        <taxon>Negativicutes</taxon>
        <taxon>Selenomonadales</taxon>
        <taxon>Selenomonadaceae</taxon>
        <taxon>Pectinatus</taxon>
    </lineage>
</organism>
<feature type="region of interest" description="Disordered" evidence="1">
    <location>
        <begin position="1"/>
        <end position="29"/>
    </location>
</feature>
<evidence type="ECO:0000313" key="2">
    <source>
        <dbReference type="EMBL" id="MDQ0202476.1"/>
    </source>
</evidence>
<dbReference type="Proteomes" id="UP001239167">
    <property type="component" value="Unassembled WGS sequence"/>
</dbReference>
<evidence type="ECO:0000313" key="3">
    <source>
        <dbReference type="Proteomes" id="UP001239167"/>
    </source>
</evidence>
<accession>A0ABT9Y3S4</accession>
<dbReference type="EMBL" id="JAUSUE010000001">
    <property type="protein sequence ID" value="MDQ0202476.1"/>
    <property type="molecule type" value="Genomic_DNA"/>
</dbReference>
<name>A0ABT9Y3S4_9FIRM</name>
<gene>
    <name evidence="2" type="ORF">J2S01_000161</name>
</gene>
<evidence type="ECO:0000256" key="1">
    <source>
        <dbReference type="SAM" id="MobiDB-lite"/>
    </source>
</evidence>
<proteinExistence type="predicted"/>